<feature type="domain" description="Fibronectin type-III" evidence="2">
    <location>
        <begin position="417"/>
        <end position="543"/>
    </location>
</feature>
<dbReference type="InterPro" id="IPR050617">
    <property type="entry name" value="E3_ligase_FN3/SPRY"/>
</dbReference>
<feature type="region of interest" description="Disordered" evidence="1">
    <location>
        <begin position="1027"/>
        <end position="1058"/>
    </location>
</feature>
<feature type="compositionally biased region" description="Basic residues" evidence="1">
    <location>
        <begin position="15"/>
        <end position="24"/>
    </location>
</feature>
<dbReference type="Pfam" id="PF00041">
    <property type="entry name" value="fn3"/>
    <property type="match status" value="3"/>
</dbReference>
<feature type="compositionally biased region" description="Low complexity" evidence="1">
    <location>
        <begin position="360"/>
        <end position="378"/>
    </location>
</feature>
<reference evidence="3" key="1">
    <citation type="submission" date="2022-08" db="UniProtKB">
        <authorList>
            <consortium name="EnsemblMetazoa"/>
        </authorList>
    </citation>
    <scope>IDENTIFICATION</scope>
</reference>
<feature type="compositionally biased region" description="Low complexity" evidence="1">
    <location>
        <begin position="1043"/>
        <end position="1056"/>
    </location>
</feature>
<feature type="compositionally biased region" description="Gly residues" evidence="1">
    <location>
        <begin position="276"/>
        <end position="285"/>
    </location>
</feature>
<dbReference type="Proteomes" id="UP000075882">
    <property type="component" value="Unassembled WGS sequence"/>
</dbReference>
<feature type="domain" description="Fibronectin type-III" evidence="2">
    <location>
        <begin position="597"/>
        <end position="691"/>
    </location>
</feature>
<organism evidence="3">
    <name type="scientific">Anopheles coluzzii</name>
    <name type="common">African malaria mosquito</name>
    <dbReference type="NCBI Taxonomy" id="1518534"/>
    <lineage>
        <taxon>Eukaryota</taxon>
        <taxon>Metazoa</taxon>
        <taxon>Ecdysozoa</taxon>
        <taxon>Arthropoda</taxon>
        <taxon>Hexapoda</taxon>
        <taxon>Insecta</taxon>
        <taxon>Pterygota</taxon>
        <taxon>Neoptera</taxon>
        <taxon>Endopterygota</taxon>
        <taxon>Diptera</taxon>
        <taxon>Nematocera</taxon>
        <taxon>Culicoidea</taxon>
        <taxon>Culicidae</taxon>
        <taxon>Anophelinae</taxon>
        <taxon>Anopheles</taxon>
    </lineage>
</organism>
<dbReference type="CDD" id="cd00063">
    <property type="entry name" value="FN3"/>
    <property type="match status" value="6"/>
</dbReference>
<feature type="compositionally biased region" description="Polar residues" evidence="1">
    <location>
        <begin position="331"/>
        <end position="340"/>
    </location>
</feature>
<feature type="domain" description="Fibronectin type-III" evidence="2">
    <location>
        <begin position="695"/>
        <end position="790"/>
    </location>
</feature>
<evidence type="ECO:0000313" key="3">
    <source>
        <dbReference type="EnsemblMetazoa" id="ACOM032446-PA.1"/>
    </source>
</evidence>
<feature type="compositionally biased region" description="Acidic residues" evidence="1">
    <location>
        <begin position="392"/>
        <end position="406"/>
    </location>
</feature>
<dbReference type="SMART" id="SM00060">
    <property type="entry name" value="FN3"/>
    <property type="match status" value="5"/>
</dbReference>
<feature type="domain" description="Fibronectin type-III" evidence="2">
    <location>
        <begin position="792"/>
        <end position="898"/>
    </location>
</feature>
<feature type="compositionally biased region" description="Low complexity" evidence="1">
    <location>
        <begin position="25"/>
        <end position="76"/>
    </location>
</feature>
<dbReference type="SUPFAM" id="SSF49265">
    <property type="entry name" value="Fibronectin type III"/>
    <property type="match status" value="4"/>
</dbReference>
<evidence type="ECO:0000256" key="1">
    <source>
        <dbReference type="SAM" id="MobiDB-lite"/>
    </source>
</evidence>
<accession>A0A8W7PIS5</accession>
<evidence type="ECO:0000259" key="2">
    <source>
        <dbReference type="PROSITE" id="PS50853"/>
    </source>
</evidence>
<protein>
    <recommendedName>
        <fullName evidence="2">Fibronectin type-III domain-containing protein</fullName>
    </recommendedName>
</protein>
<dbReference type="InterPro" id="IPR036116">
    <property type="entry name" value="FN3_sf"/>
</dbReference>
<dbReference type="VEuPathDB" id="VectorBase:ACON2_030699"/>
<feature type="compositionally biased region" description="Acidic residues" evidence="1">
    <location>
        <begin position="983"/>
        <end position="996"/>
    </location>
</feature>
<dbReference type="InterPro" id="IPR013783">
    <property type="entry name" value="Ig-like_fold"/>
</dbReference>
<feature type="region of interest" description="Disordered" evidence="1">
    <location>
        <begin position="276"/>
        <end position="406"/>
    </location>
</feature>
<dbReference type="AlphaFoldDB" id="A0A8W7PIS5"/>
<dbReference type="PROSITE" id="PS50853">
    <property type="entry name" value="FN3"/>
    <property type="match status" value="4"/>
</dbReference>
<dbReference type="InterPro" id="IPR003961">
    <property type="entry name" value="FN3_dom"/>
</dbReference>
<feature type="region of interest" description="Disordered" evidence="1">
    <location>
        <begin position="952"/>
        <end position="1013"/>
    </location>
</feature>
<name>A0A8W7PIS5_ANOCL</name>
<proteinExistence type="predicted"/>
<dbReference type="PANTHER" id="PTHR24099">
    <property type="entry name" value="E3 UBIQUITIN-PROTEIN LIGASE TRIM36-RELATED"/>
    <property type="match status" value="1"/>
</dbReference>
<sequence>MVRRAVSTSPESTNHHHLNSHHHLSQAQTPTSSTSSLSSASDGQPVSQQPSPSSQQHSPVSVSSAPAAASVASGGTNATGGHGGGGGSGYDVLQFVRQLPGPLGPGQQHVHLAPHGAENGGHGGLAGAAGGIFIAAGPYAGDYYSDHSYYYPHPDYGSPPPAPHPCPVHHEYGPVTLPMVSQNGTPPMAMPMQVPQGHIMQQIVDENGTLRHVILSTQPPQPLRQGNVQHHLHPSAFINGTPTPFFNPIAASYQAGPGAGAPQMYPSQLIGANGANVGGGTGGNHGLHTAQGNVPHSPSPPHTNTSYHKDERAQRQHSKLHRKLDQKQRELNASATTPINSPRKHAELNGGGGVRKSHAPPQQQQHHLLPNHMNNHRNGTGAAVAINTPSPSEEDTSSAPDEEDDNTQSLIVEHLSAVPSPQVTEITPRTALLQWSPPTPTVPVVPLPPPPVTAGPVPGVPPPPLPGAALEPLPFNVQDLRYEVLLSDHGKENKYKSIFKGSSLSCKVQDLRPGQEYTVRLQVYLDQLHGSPTEPTVFNTPCCEPDVPAPPKLLARSKNSLQLRWNAPSDNGSHIIHYILECDNGKARSRLPDAAHVPGPAGEAQVKGKVHANGFRVRWDAPHDTGGADISLYHLEISSGASYDRVYSGKEAEATIDRLNPGTAYQIRVLCEGPGGISAFSEPCLVTTEPVSPGPPQKPYCKSPPTPYAACLGWEKPDYNGGSPVLEYEMEVETVSTKVRSAVYRGRDMFCVAKDLLPGEQYTVQVRALNRIGAGPWSEEFTFTAGSAPPESPRDLSVVLKSPTHLTVMWAEPHSNGSPISEYILQSSAESSSSEVVDASGGAVDANANYQTVYRGAHRSADVRNLHPHSRYHFRVCALNAAGCSRYSVPIGQQMPAAAPNAPTVGGQKITAKSILISWQTPHDNGSPVTQYNIECGDRLITTDAHTASAAAIAATSPEQQQQHGAGGYPAADHHHHHHHYDEEYEEEEEDEEEEASVGSAASTDAEDEPSAATNLVDSKLGKAVAAASPAHSAKGGKGQNHAAASAPTTTPASTAGRSSCSNMLLIGELHPETTYKLRIQAVNAIGTGPFSSYIKFTTSPLPPKPPKLECAQAGFAHLKLRWGEGKNLADLARYYVEMENRRTGEYHNVYTGTRNTCKCS</sequence>
<feature type="compositionally biased region" description="Gly residues" evidence="1">
    <location>
        <begin position="77"/>
        <end position="89"/>
    </location>
</feature>
<feature type="region of interest" description="Disordered" evidence="1">
    <location>
        <begin position="1"/>
        <end position="92"/>
    </location>
</feature>
<dbReference type="EnsemblMetazoa" id="ACOM032446-RA">
    <property type="protein sequence ID" value="ACOM032446-PA.1"/>
    <property type="gene ID" value="ACOM032446"/>
</dbReference>
<feature type="compositionally biased region" description="Polar residues" evidence="1">
    <location>
        <begin position="1"/>
        <end position="12"/>
    </location>
</feature>
<dbReference type="Gene3D" id="2.60.40.10">
    <property type="entry name" value="Immunoglobulins"/>
    <property type="match status" value="7"/>
</dbReference>
<dbReference type="PANTHER" id="PTHR24099:SF11">
    <property type="entry name" value="FIBRONECTIN TYPE III DOMAIN-CONTAINING 3BA-RELATED"/>
    <property type="match status" value="1"/>
</dbReference>